<gene>
    <name evidence="1" type="ORF">V4C55_32875</name>
</gene>
<dbReference type="RefSeq" id="WP_201659313.1">
    <property type="nucleotide sequence ID" value="NZ_CAJHCS010000034.1"/>
</dbReference>
<accession>A0ABU9QM80</accession>
<keyword evidence="2" id="KW-1185">Reference proteome</keyword>
<proteinExistence type="predicted"/>
<comment type="caution">
    <text evidence="1">The sequence shown here is derived from an EMBL/GenBank/DDBJ whole genome shotgun (WGS) entry which is preliminary data.</text>
</comment>
<reference evidence="1 2" key="1">
    <citation type="submission" date="2024-01" db="EMBL/GenBank/DDBJ databases">
        <title>The diversity of rhizobia nodulating Mimosa spp. in eleven states of Brazil covering several biomes is determined by host plant, location, and edaphic factors.</title>
        <authorList>
            <person name="Rouws L."/>
            <person name="Barauna A."/>
            <person name="Beukes C."/>
            <person name="De Faria S.M."/>
            <person name="Gross E."/>
            <person name="Dos Reis Junior F.B."/>
            <person name="Simon M."/>
            <person name="Maluk M."/>
            <person name="Odee D.W."/>
            <person name="Kenicer G."/>
            <person name="Young J.P.W."/>
            <person name="Reis V.M."/>
            <person name="Zilli J."/>
            <person name="James E.K."/>
        </authorList>
    </citation>
    <scope>NUCLEOTIDE SEQUENCE [LARGE SCALE GENOMIC DNA]</scope>
    <source>
        <strain evidence="1 2">JPY77</strain>
    </source>
</reference>
<name>A0ABU9QM80_9BURK</name>
<protein>
    <submittedName>
        <fullName evidence="1">Uncharacterized protein</fullName>
    </submittedName>
</protein>
<sequence>MAISDLRRLRGCLGSEGRRGNSGFLFFKQLVSMGARSSSMLPSVQQHPNLFLRLAFEDTREGGTASRTGVVLLNRGVSHCAGDDQRQRICGSTVDGCP</sequence>
<organism evidence="1 2">
    <name type="scientific">Paraburkholderia sabiae</name>
    <dbReference type="NCBI Taxonomy" id="273251"/>
    <lineage>
        <taxon>Bacteria</taxon>
        <taxon>Pseudomonadati</taxon>
        <taxon>Pseudomonadota</taxon>
        <taxon>Betaproteobacteria</taxon>
        <taxon>Burkholderiales</taxon>
        <taxon>Burkholderiaceae</taxon>
        <taxon>Paraburkholderia</taxon>
    </lineage>
</organism>
<dbReference type="Proteomes" id="UP001494588">
    <property type="component" value="Unassembled WGS sequence"/>
</dbReference>
<evidence type="ECO:0000313" key="1">
    <source>
        <dbReference type="EMBL" id="MEM5290526.1"/>
    </source>
</evidence>
<evidence type="ECO:0000313" key="2">
    <source>
        <dbReference type="Proteomes" id="UP001494588"/>
    </source>
</evidence>
<dbReference type="EMBL" id="JAZHGC010000037">
    <property type="protein sequence ID" value="MEM5290526.1"/>
    <property type="molecule type" value="Genomic_DNA"/>
</dbReference>